<dbReference type="GO" id="GO:0003700">
    <property type="term" value="F:DNA-binding transcription factor activity"/>
    <property type="evidence" value="ECO:0007669"/>
    <property type="project" value="InterPro"/>
</dbReference>
<dbReference type="Gene3D" id="1.10.10.10">
    <property type="entry name" value="Winged helix-like DNA-binding domain superfamily/Winged helix DNA-binding domain"/>
    <property type="match status" value="1"/>
</dbReference>
<gene>
    <name evidence="3" type="ORF">BST20_23080</name>
    <name evidence="2" type="ORF">MBRA_55810</name>
</gene>
<accession>A0A7I7WCW8</accession>
<evidence type="ECO:0000313" key="4">
    <source>
        <dbReference type="Proteomes" id="UP000192441"/>
    </source>
</evidence>
<dbReference type="Pfam" id="PF01047">
    <property type="entry name" value="MarR"/>
    <property type="match status" value="1"/>
</dbReference>
<evidence type="ECO:0000313" key="3">
    <source>
        <dbReference type="EMBL" id="ORA33146.1"/>
    </source>
</evidence>
<dbReference type="EMBL" id="AP022607">
    <property type="protein sequence ID" value="BBZ15386.1"/>
    <property type="molecule type" value="Genomic_DNA"/>
</dbReference>
<dbReference type="InterPro" id="IPR000835">
    <property type="entry name" value="HTH_MarR-typ"/>
</dbReference>
<dbReference type="OrthoDB" id="8966183at2"/>
<dbReference type="RefSeq" id="WP_083133738.1">
    <property type="nucleotide sequence ID" value="NZ_AP022607.1"/>
</dbReference>
<reference evidence="2" key="3">
    <citation type="submission" date="2020-02" db="EMBL/GenBank/DDBJ databases">
        <authorList>
            <person name="Matsumoto Y."/>
            <person name="Motooka D."/>
            <person name="Nakamura S."/>
        </authorList>
    </citation>
    <scope>NUCLEOTIDE SEQUENCE</scope>
    <source>
        <strain evidence="2">JCM 12687</strain>
        <plasmid evidence="2">pJCM12687</plasmid>
    </source>
</reference>
<dbReference type="SUPFAM" id="SSF46785">
    <property type="entry name" value="Winged helix' DNA-binding domain"/>
    <property type="match status" value="1"/>
</dbReference>
<evidence type="ECO:0000259" key="1">
    <source>
        <dbReference type="PROSITE" id="PS50995"/>
    </source>
</evidence>
<dbReference type="AlphaFoldDB" id="A0A7I7WCW8"/>
<dbReference type="Proteomes" id="UP000192441">
    <property type="component" value="Unassembled WGS sequence"/>
</dbReference>
<dbReference type="InterPro" id="IPR036390">
    <property type="entry name" value="WH_DNA-bd_sf"/>
</dbReference>
<evidence type="ECO:0000313" key="5">
    <source>
        <dbReference type="Proteomes" id="UP000467379"/>
    </source>
</evidence>
<keyword evidence="5" id="KW-1185">Reference proteome</keyword>
<dbReference type="InterPro" id="IPR052526">
    <property type="entry name" value="HTH-type_Bedaq_tolerance"/>
</dbReference>
<dbReference type="Proteomes" id="UP000467379">
    <property type="component" value="Plasmid pJCM12687"/>
</dbReference>
<reference evidence="2 5" key="2">
    <citation type="journal article" date="2019" name="Emerg. Microbes Infect.">
        <title>Comprehensive subspecies identification of 175 nontuberculous mycobacteria species based on 7547 genomic profiles.</title>
        <authorList>
            <person name="Matsumoto Y."/>
            <person name="Kinjo T."/>
            <person name="Motooka D."/>
            <person name="Nabeya D."/>
            <person name="Jung N."/>
            <person name="Uechi K."/>
            <person name="Horii T."/>
            <person name="Iida T."/>
            <person name="Fujita J."/>
            <person name="Nakamura S."/>
        </authorList>
    </citation>
    <scope>NUCLEOTIDE SEQUENCE [LARGE SCALE GENOMIC DNA]</scope>
    <source>
        <strain evidence="2 5">JCM 12687</strain>
        <plasmid evidence="2">pJCM12687</plasmid>
    </source>
</reference>
<dbReference type="PROSITE" id="PS50995">
    <property type="entry name" value="HTH_MARR_2"/>
    <property type="match status" value="1"/>
</dbReference>
<feature type="domain" description="HTH marR-type" evidence="1">
    <location>
        <begin position="12"/>
        <end position="144"/>
    </location>
</feature>
<organism evidence="3 4">
    <name type="scientific">Mycobacterium branderi</name>
    <dbReference type="NCBI Taxonomy" id="43348"/>
    <lineage>
        <taxon>Bacteria</taxon>
        <taxon>Bacillati</taxon>
        <taxon>Actinomycetota</taxon>
        <taxon>Actinomycetes</taxon>
        <taxon>Mycobacteriales</taxon>
        <taxon>Mycobacteriaceae</taxon>
        <taxon>Mycobacterium</taxon>
    </lineage>
</organism>
<dbReference type="SMART" id="SM00347">
    <property type="entry name" value="HTH_MARR"/>
    <property type="match status" value="1"/>
</dbReference>
<dbReference type="EMBL" id="MVHM01000020">
    <property type="protein sequence ID" value="ORA33146.1"/>
    <property type="molecule type" value="Genomic_DNA"/>
</dbReference>
<reference evidence="3 4" key="1">
    <citation type="submission" date="2016-12" db="EMBL/GenBank/DDBJ databases">
        <title>The new phylogeny of genus Mycobacterium.</title>
        <authorList>
            <person name="Tortoli E."/>
            <person name="Trovato A."/>
            <person name="Cirillo D.M."/>
        </authorList>
    </citation>
    <scope>NUCLEOTIDE SEQUENCE [LARGE SCALE GENOMIC DNA]</scope>
    <source>
        <strain evidence="3 4">DSM 44624</strain>
    </source>
</reference>
<proteinExistence type="predicted"/>
<name>A0A7I7WCW8_9MYCO</name>
<evidence type="ECO:0000313" key="2">
    <source>
        <dbReference type="EMBL" id="BBZ15386.1"/>
    </source>
</evidence>
<dbReference type="InterPro" id="IPR036388">
    <property type="entry name" value="WH-like_DNA-bd_sf"/>
</dbReference>
<sequence>MRQAEQRTGGLAEELHRVLSKVLLVFGRRDPVIIAASDLTLSQLSILSALSEAGPMRLNELAAHERVQPPTITVCVRRLEKLGLVTRLSDPEDQRVVLVERTPRGDAVRREALAARCAALAAMLTALNREDRETLCRALPALERLAEQGHT</sequence>
<keyword evidence="2" id="KW-0614">Plasmid</keyword>
<dbReference type="PANTHER" id="PTHR39515">
    <property type="entry name" value="CONSERVED PROTEIN"/>
    <property type="match status" value="1"/>
</dbReference>
<dbReference type="PANTHER" id="PTHR39515:SF2">
    <property type="entry name" value="HTH-TYPE TRANSCRIPTIONAL REGULATOR RV0880"/>
    <property type="match status" value="1"/>
</dbReference>
<geneLocation type="plasmid" evidence="2 5">
    <name>pJCM12687</name>
</geneLocation>
<protein>
    <submittedName>
        <fullName evidence="3">MarR family transcriptional regulator</fullName>
    </submittedName>
</protein>